<name>F0W9F2_9STRA</name>
<reference evidence="1" key="2">
    <citation type="submission" date="2011-02" db="EMBL/GenBank/DDBJ databases">
        <authorList>
            <person name="MacLean D."/>
        </authorList>
    </citation>
    <scope>NUCLEOTIDE SEQUENCE</scope>
</reference>
<dbReference type="EMBL" id="FR824085">
    <property type="protein sequence ID" value="CCA17766.1"/>
    <property type="molecule type" value="Genomic_DNA"/>
</dbReference>
<protein>
    <submittedName>
        <fullName evidence="1">AlNc14C40G3411 protein</fullName>
    </submittedName>
</protein>
<gene>
    <name evidence="1" type="primary">AlNc14C40G3411</name>
    <name evidence="1" type="ORF">ALNC14_039090</name>
</gene>
<organism evidence="1">
    <name type="scientific">Albugo laibachii Nc14</name>
    <dbReference type="NCBI Taxonomy" id="890382"/>
    <lineage>
        <taxon>Eukaryota</taxon>
        <taxon>Sar</taxon>
        <taxon>Stramenopiles</taxon>
        <taxon>Oomycota</taxon>
        <taxon>Peronosporomycetes</taxon>
        <taxon>Albuginales</taxon>
        <taxon>Albuginaceae</taxon>
        <taxon>Albugo</taxon>
    </lineage>
</organism>
<dbReference type="HOGENOM" id="CLU_2781162_0_0_1"/>
<accession>F0W9F2</accession>
<reference evidence="1" key="1">
    <citation type="journal article" date="2011" name="PLoS Biol.">
        <title>Gene gain and loss during evolution of obligate parasitism in the white rust pathogen of Arabidopsis thaliana.</title>
        <authorList>
            <person name="Kemen E."/>
            <person name="Gardiner A."/>
            <person name="Schultz-Larsen T."/>
            <person name="Kemen A.C."/>
            <person name="Balmuth A.L."/>
            <person name="Robert-Seilaniantz A."/>
            <person name="Bailey K."/>
            <person name="Holub E."/>
            <person name="Studholme D.J."/>
            <person name="Maclean D."/>
            <person name="Jones J.D."/>
        </authorList>
    </citation>
    <scope>NUCLEOTIDE SEQUENCE</scope>
</reference>
<dbReference type="AlphaFoldDB" id="F0W9F2"/>
<evidence type="ECO:0000313" key="1">
    <source>
        <dbReference type="EMBL" id="CCA17766.1"/>
    </source>
</evidence>
<sequence>MIVATYVFSLVAYMSLNWISTPPSDSYATLYDVYSMEYTVDARDIDANRTATPPIADLSILDLNSRIFH</sequence>
<proteinExistence type="predicted"/>